<evidence type="ECO:0000256" key="2">
    <source>
        <dbReference type="SAM" id="SignalP"/>
    </source>
</evidence>
<name>A0ABD0T587_LOXSC</name>
<accession>A0ABD0T587</accession>
<feature type="compositionally biased region" description="Low complexity" evidence="1">
    <location>
        <begin position="97"/>
        <end position="118"/>
    </location>
</feature>
<protein>
    <submittedName>
        <fullName evidence="3">Uncharacterized protein</fullName>
    </submittedName>
</protein>
<reference evidence="3 4" key="1">
    <citation type="submission" date="2024-06" db="EMBL/GenBank/DDBJ databases">
        <title>A chromosome-level genome assembly of beet webworm, Loxostege sticticalis.</title>
        <authorList>
            <person name="Zhang Y."/>
        </authorList>
    </citation>
    <scope>NUCLEOTIDE SEQUENCE [LARGE SCALE GENOMIC DNA]</scope>
    <source>
        <strain evidence="3">AQ028</strain>
        <tissue evidence="3">Male pupae</tissue>
    </source>
</reference>
<feature type="signal peptide" evidence="2">
    <location>
        <begin position="1"/>
        <end position="19"/>
    </location>
</feature>
<evidence type="ECO:0000313" key="4">
    <source>
        <dbReference type="Proteomes" id="UP001549921"/>
    </source>
</evidence>
<evidence type="ECO:0000313" key="3">
    <source>
        <dbReference type="EMBL" id="KAL0831715.1"/>
    </source>
</evidence>
<dbReference type="AlphaFoldDB" id="A0ABD0T587"/>
<feature type="compositionally biased region" description="Basic residues" evidence="1">
    <location>
        <begin position="185"/>
        <end position="194"/>
    </location>
</feature>
<keyword evidence="2" id="KW-0732">Signal</keyword>
<dbReference type="Proteomes" id="UP001549921">
    <property type="component" value="Unassembled WGS sequence"/>
</dbReference>
<feature type="chain" id="PRO_5044828267" evidence="2">
    <location>
        <begin position="20"/>
        <end position="194"/>
    </location>
</feature>
<dbReference type="EMBL" id="JBEDNZ010000011">
    <property type="protein sequence ID" value="KAL0831715.1"/>
    <property type="molecule type" value="Genomic_DNA"/>
</dbReference>
<organism evidence="3 4">
    <name type="scientific">Loxostege sticticalis</name>
    <name type="common">Beet webworm moth</name>
    <dbReference type="NCBI Taxonomy" id="481309"/>
    <lineage>
        <taxon>Eukaryota</taxon>
        <taxon>Metazoa</taxon>
        <taxon>Ecdysozoa</taxon>
        <taxon>Arthropoda</taxon>
        <taxon>Hexapoda</taxon>
        <taxon>Insecta</taxon>
        <taxon>Pterygota</taxon>
        <taxon>Neoptera</taxon>
        <taxon>Endopterygota</taxon>
        <taxon>Lepidoptera</taxon>
        <taxon>Glossata</taxon>
        <taxon>Ditrysia</taxon>
        <taxon>Pyraloidea</taxon>
        <taxon>Crambidae</taxon>
        <taxon>Pyraustinae</taxon>
        <taxon>Loxostege</taxon>
    </lineage>
</organism>
<proteinExistence type="predicted"/>
<gene>
    <name evidence="3" type="ORF">ABMA28_001258</name>
</gene>
<evidence type="ECO:0000256" key="1">
    <source>
        <dbReference type="SAM" id="MobiDB-lite"/>
    </source>
</evidence>
<feature type="compositionally biased region" description="Basic residues" evidence="1">
    <location>
        <begin position="81"/>
        <end position="93"/>
    </location>
</feature>
<feature type="region of interest" description="Disordered" evidence="1">
    <location>
        <begin position="75"/>
        <end position="125"/>
    </location>
</feature>
<feature type="region of interest" description="Disordered" evidence="1">
    <location>
        <begin position="153"/>
        <end position="194"/>
    </location>
</feature>
<comment type="caution">
    <text evidence="3">The sequence shown here is derived from an EMBL/GenBank/DDBJ whole genome shotgun (WGS) entry which is preliminary data.</text>
</comment>
<sequence length="194" mass="22279">MNLLIRVTIAAQLCHLGLSQMPMPFPPMPFGMPHMGHPMPMPGMMPAPMHMGMPMSLGMPQQKLPIVVMPYYKDKKTSVSSKKRRQKRRHKKKYCSDSESSDTSSSDTSSSSELTLRRSNGRARRRQVLTPVVSYVTKDGYVVYQKKIKKDRAKDWLQMGKKSQDEIPDEASEEYLTSKDMKKMGSSKKRRHYH</sequence>